<protein>
    <submittedName>
        <fullName evidence="1">DUF982 domain-containing protein</fullName>
    </submittedName>
</protein>
<accession>A0ABT2LYF0</accession>
<sequence>MTAHRFNQPVSVFLGLGFPREVESVLDAYHLLLEWNGVPDPDYHAAMDLCSKALSGEGTVQEAQEAFERFAANRGILSEEALDRSAEKLAQDWGMLRT</sequence>
<proteinExistence type="predicted"/>
<name>A0ABT2LYF0_9HYPH</name>
<dbReference type="InterPro" id="IPR010385">
    <property type="entry name" value="DUF982"/>
</dbReference>
<evidence type="ECO:0000313" key="2">
    <source>
        <dbReference type="Proteomes" id="UP001320831"/>
    </source>
</evidence>
<dbReference type="Proteomes" id="UP001320831">
    <property type="component" value="Unassembled WGS sequence"/>
</dbReference>
<comment type="caution">
    <text evidence="1">The sequence shown here is derived from an EMBL/GenBank/DDBJ whole genome shotgun (WGS) entry which is preliminary data.</text>
</comment>
<organism evidence="1 2">
    <name type="scientific">Chelativorans salis</name>
    <dbReference type="NCBI Taxonomy" id="2978478"/>
    <lineage>
        <taxon>Bacteria</taxon>
        <taxon>Pseudomonadati</taxon>
        <taxon>Pseudomonadota</taxon>
        <taxon>Alphaproteobacteria</taxon>
        <taxon>Hyphomicrobiales</taxon>
        <taxon>Phyllobacteriaceae</taxon>
        <taxon>Chelativorans</taxon>
    </lineage>
</organism>
<dbReference type="RefSeq" id="WP_260907365.1">
    <property type="nucleotide sequence ID" value="NZ_JAOCZP010000014.1"/>
</dbReference>
<keyword evidence="2" id="KW-1185">Reference proteome</keyword>
<gene>
    <name evidence="1" type="ORF">N5A92_25770</name>
</gene>
<evidence type="ECO:0000313" key="1">
    <source>
        <dbReference type="EMBL" id="MCT7378423.1"/>
    </source>
</evidence>
<reference evidence="1 2" key="1">
    <citation type="submission" date="2022-09" db="EMBL/GenBank/DDBJ databases">
        <title>Chelativorans salina sp. nov., a novel slightly halophilic bacterium isolated from a saline lake sediment enrichment.</title>
        <authorList>
            <person name="Gao L."/>
            <person name="Fang B.-Z."/>
            <person name="Li W.-J."/>
        </authorList>
    </citation>
    <scope>NUCLEOTIDE SEQUENCE [LARGE SCALE GENOMIC DNA]</scope>
    <source>
        <strain evidence="1 2">EGI FJ00035</strain>
    </source>
</reference>
<dbReference type="Gene3D" id="6.10.250.730">
    <property type="match status" value="1"/>
</dbReference>
<dbReference type="EMBL" id="JAOCZP010000014">
    <property type="protein sequence ID" value="MCT7378423.1"/>
    <property type="molecule type" value="Genomic_DNA"/>
</dbReference>
<dbReference type="Pfam" id="PF06169">
    <property type="entry name" value="DUF982"/>
    <property type="match status" value="1"/>
</dbReference>